<evidence type="ECO:0000313" key="3">
    <source>
        <dbReference type="Proteomes" id="UP000265520"/>
    </source>
</evidence>
<evidence type="ECO:0000313" key="2">
    <source>
        <dbReference type="EMBL" id="MCI81780.1"/>
    </source>
</evidence>
<name>A0A392V5Q8_9FABA</name>
<reference evidence="2 3" key="1">
    <citation type="journal article" date="2018" name="Front. Plant Sci.">
        <title>Red Clover (Trifolium pratense) and Zigzag Clover (T. medium) - A Picture of Genomic Similarities and Differences.</title>
        <authorList>
            <person name="Dluhosova J."/>
            <person name="Istvanek J."/>
            <person name="Nedelnik J."/>
            <person name="Repkova J."/>
        </authorList>
    </citation>
    <scope>NUCLEOTIDE SEQUENCE [LARGE SCALE GENOMIC DNA]</scope>
    <source>
        <strain evidence="3">cv. 10/8</strain>
        <tissue evidence="2">Leaf</tissue>
    </source>
</reference>
<dbReference type="Proteomes" id="UP000265520">
    <property type="component" value="Unassembled WGS sequence"/>
</dbReference>
<feature type="non-terminal residue" evidence="2">
    <location>
        <position position="44"/>
    </location>
</feature>
<comment type="caution">
    <text evidence="2">The sequence shown here is derived from an EMBL/GenBank/DDBJ whole genome shotgun (WGS) entry which is preliminary data.</text>
</comment>
<protein>
    <submittedName>
        <fullName evidence="2">Uncharacterized protein</fullName>
    </submittedName>
</protein>
<dbReference type="AlphaFoldDB" id="A0A392V5Q8"/>
<dbReference type="EMBL" id="LXQA011027395">
    <property type="protein sequence ID" value="MCI81780.1"/>
    <property type="molecule type" value="Genomic_DNA"/>
</dbReference>
<feature type="region of interest" description="Disordered" evidence="1">
    <location>
        <begin position="1"/>
        <end position="44"/>
    </location>
</feature>
<accession>A0A392V5Q8</accession>
<organism evidence="2 3">
    <name type="scientific">Trifolium medium</name>
    <dbReference type="NCBI Taxonomy" id="97028"/>
    <lineage>
        <taxon>Eukaryota</taxon>
        <taxon>Viridiplantae</taxon>
        <taxon>Streptophyta</taxon>
        <taxon>Embryophyta</taxon>
        <taxon>Tracheophyta</taxon>
        <taxon>Spermatophyta</taxon>
        <taxon>Magnoliopsida</taxon>
        <taxon>eudicotyledons</taxon>
        <taxon>Gunneridae</taxon>
        <taxon>Pentapetalae</taxon>
        <taxon>rosids</taxon>
        <taxon>fabids</taxon>
        <taxon>Fabales</taxon>
        <taxon>Fabaceae</taxon>
        <taxon>Papilionoideae</taxon>
        <taxon>50 kb inversion clade</taxon>
        <taxon>NPAAA clade</taxon>
        <taxon>Hologalegina</taxon>
        <taxon>IRL clade</taxon>
        <taxon>Trifolieae</taxon>
        <taxon>Trifolium</taxon>
    </lineage>
</organism>
<proteinExistence type="predicted"/>
<evidence type="ECO:0000256" key="1">
    <source>
        <dbReference type="SAM" id="MobiDB-lite"/>
    </source>
</evidence>
<sequence>MNLRHALYESAQHAINRAQSKPTPHNPAPRAIPACATRHHQNQT</sequence>
<keyword evidence="3" id="KW-1185">Reference proteome</keyword>